<accession>A0A1I6YNZ7</accession>
<gene>
    <name evidence="1" type="ORF">SAMN04487904_10349</name>
</gene>
<reference evidence="2" key="1">
    <citation type="submission" date="2016-10" db="EMBL/GenBank/DDBJ databases">
        <authorList>
            <person name="Varghese N."/>
            <person name="Submissions S."/>
        </authorList>
    </citation>
    <scope>NUCLEOTIDE SEQUENCE [LARGE SCALE GENOMIC DNA]</scope>
    <source>
        <strain evidence="2">DSM 45501</strain>
    </source>
</reference>
<dbReference type="AlphaFoldDB" id="A0A1I6YNZ7"/>
<protein>
    <submittedName>
        <fullName evidence="1">Uncharacterized protein</fullName>
    </submittedName>
</protein>
<sequence>MVELRPEVWLTASVGAAIAGPSCSPDTCRAAMNGWVMGEAGETAMDEWNPHGN</sequence>
<name>A0A1I6YNZ7_9ACTN</name>
<organism evidence="1 2">
    <name type="scientific">Actinopolyspora righensis</name>
    <dbReference type="NCBI Taxonomy" id="995060"/>
    <lineage>
        <taxon>Bacteria</taxon>
        <taxon>Bacillati</taxon>
        <taxon>Actinomycetota</taxon>
        <taxon>Actinomycetes</taxon>
        <taxon>Actinopolysporales</taxon>
        <taxon>Actinopolysporaceae</taxon>
        <taxon>Actinopolyspora</taxon>
        <taxon>Actinopolyspora alba group</taxon>
    </lineage>
</organism>
<dbReference type="EMBL" id="FPAT01000003">
    <property type="protein sequence ID" value="SFT52226.1"/>
    <property type="molecule type" value="Genomic_DNA"/>
</dbReference>
<evidence type="ECO:0000313" key="1">
    <source>
        <dbReference type="EMBL" id="SFT52226.1"/>
    </source>
</evidence>
<keyword evidence="2" id="KW-1185">Reference proteome</keyword>
<dbReference type="Proteomes" id="UP000199165">
    <property type="component" value="Unassembled WGS sequence"/>
</dbReference>
<proteinExistence type="predicted"/>
<evidence type="ECO:0000313" key="2">
    <source>
        <dbReference type="Proteomes" id="UP000199165"/>
    </source>
</evidence>